<dbReference type="GO" id="GO:2000049">
    <property type="term" value="P:positive regulation of cell-cell adhesion mediated by cadherin"/>
    <property type="evidence" value="ECO:0007669"/>
    <property type="project" value="TreeGrafter"/>
</dbReference>
<dbReference type="GO" id="GO:0002020">
    <property type="term" value="F:protease binding"/>
    <property type="evidence" value="ECO:0007669"/>
    <property type="project" value="TreeGrafter"/>
</dbReference>
<dbReference type="SMART" id="SM00244">
    <property type="entry name" value="PHB"/>
    <property type="match status" value="1"/>
</dbReference>
<evidence type="ECO:0000259" key="5">
    <source>
        <dbReference type="SMART" id="SM00244"/>
    </source>
</evidence>
<evidence type="ECO:0000256" key="2">
    <source>
        <dbReference type="ARBA" id="ARBA00007161"/>
    </source>
</evidence>
<protein>
    <recommendedName>
        <fullName evidence="5">Band 7 domain-containing protein</fullName>
    </recommendedName>
</protein>
<dbReference type="Pfam" id="PF15975">
    <property type="entry name" value="Flot"/>
    <property type="match status" value="1"/>
</dbReference>
<evidence type="ECO:0000313" key="7">
    <source>
        <dbReference type="Proteomes" id="UP000502823"/>
    </source>
</evidence>
<evidence type="ECO:0000256" key="1">
    <source>
        <dbReference type="ARBA" id="ARBA00004370"/>
    </source>
</evidence>
<sequence>MASNDNLQGHGDESLESMTANFCTTDVTVNSPRGNFKEPGPHSPVRVRFLIITTNPPTICIPQTLVVAACKIRYELRHLIVVRRISLNTMTLQVESPTVYTSQGVPISVTGIAQVKIQGQNEEMLLAACEQFLGKQESEIQHIALVTLEGHQRAIMGSMTVEEIYKDRKKFSKQVFEVASSDLVNMGITVVSYTLKDIRDEEVSLNGYLKSLGMARTAEVKRDARIGEAEARRDAQIKEAIAEEERMAARFLNDTEIAKAQRDFELKKAAYDVEVQTKKAEAELAYELQAAKTKQRIKEEQMQILVVERSQEIAVQDQEIQRRERELEATIRRPAEAEKYKLEKLAEANRNRVILEAEAEAEALRVRGEAEAFAVEAKARAEAEQMAKKADAWKDYKEAAMVDMLLETLPKVAAEVAAPLSQAKKITMVSSGQGEIGAAKLTGEVLSIVSKVPEVVKNLTGVDIIK</sequence>
<dbReference type="InterPro" id="IPR001107">
    <property type="entry name" value="Band_7"/>
</dbReference>
<evidence type="ECO:0000313" key="6">
    <source>
        <dbReference type="EMBL" id="GFG31041.1"/>
    </source>
</evidence>
<dbReference type="FunFam" id="3.30.479.30:FF:000003">
    <property type="entry name" value="Flotillin 2"/>
    <property type="match status" value="1"/>
</dbReference>
<feature type="non-terminal residue" evidence="6">
    <location>
        <position position="466"/>
    </location>
</feature>
<reference evidence="7" key="1">
    <citation type="submission" date="2020-01" db="EMBL/GenBank/DDBJ databases">
        <title>Draft genome sequence of the Termite Coptotermes fromosanus.</title>
        <authorList>
            <person name="Itakura S."/>
            <person name="Yosikawa Y."/>
            <person name="Umezawa K."/>
        </authorList>
    </citation>
    <scope>NUCLEOTIDE SEQUENCE [LARGE SCALE GENOMIC DNA]</scope>
</reference>
<proteinExistence type="inferred from homology"/>
<dbReference type="GO" id="GO:0016600">
    <property type="term" value="C:flotillin complex"/>
    <property type="evidence" value="ECO:0007669"/>
    <property type="project" value="TreeGrafter"/>
</dbReference>
<accession>A0A6L2PET9</accession>
<dbReference type="InterPro" id="IPR036013">
    <property type="entry name" value="Band_7/SPFH_dom_sf"/>
</dbReference>
<comment type="subcellular location">
    <subcellularLocation>
        <location evidence="1">Membrane</location>
    </subcellularLocation>
</comment>
<dbReference type="GO" id="GO:0002090">
    <property type="term" value="P:regulation of receptor internalization"/>
    <property type="evidence" value="ECO:0007669"/>
    <property type="project" value="TreeGrafter"/>
</dbReference>
<dbReference type="GO" id="GO:0045807">
    <property type="term" value="P:positive regulation of endocytosis"/>
    <property type="evidence" value="ECO:0007669"/>
    <property type="project" value="TreeGrafter"/>
</dbReference>
<dbReference type="PANTHER" id="PTHR13806">
    <property type="entry name" value="FLOTILLIN-RELATED"/>
    <property type="match status" value="1"/>
</dbReference>
<dbReference type="InParanoid" id="A0A6L2PET9"/>
<evidence type="ECO:0000256" key="4">
    <source>
        <dbReference type="RuleBase" id="RU366054"/>
    </source>
</evidence>
<dbReference type="GO" id="GO:0070528">
    <property type="term" value="P:protein kinase C signaling"/>
    <property type="evidence" value="ECO:0007669"/>
    <property type="project" value="TreeGrafter"/>
</dbReference>
<feature type="domain" description="Band 7" evidence="5">
    <location>
        <begin position="128"/>
        <end position="314"/>
    </location>
</feature>
<dbReference type="Proteomes" id="UP000502823">
    <property type="component" value="Unassembled WGS sequence"/>
</dbReference>
<dbReference type="InterPro" id="IPR031905">
    <property type="entry name" value="Flotillin_C"/>
</dbReference>
<dbReference type="InterPro" id="IPR027705">
    <property type="entry name" value="Flotillin_fam"/>
</dbReference>
<dbReference type="GO" id="GO:0072659">
    <property type="term" value="P:protein localization to plasma membrane"/>
    <property type="evidence" value="ECO:0007669"/>
    <property type="project" value="TreeGrafter"/>
</dbReference>
<dbReference type="PANTHER" id="PTHR13806:SF46">
    <property type="entry name" value="FLOTILLIN-1-RELATED"/>
    <property type="match status" value="1"/>
</dbReference>
<dbReference type="FunCoup" id="A0A6L2PET9">
    <property type="interactions" value="8"/>
</dbReference>
<dbReference type="CDD" id="cd03399">
    <property type="entry name" value="SPFH_flotillin"/>
    <property type="match status" value="1"/>
</dbReference>
<evidence type="ECO:0000256" key="3">
    <source>
        <dbReference type="ARBA" id="ARBA00023136"/>
    </source>
</evidence>
<dbReference type="Pfam" id="PF01145">
    <property type="entry name" value="Band_7"/>
    <property type="match status" value="1"/>
</dbReference>
<keyword evidence="7" id="KW-1185">Reference proteome</keyword>
<dbReference type="SUPFAM" id="SSF117892">
    <property type="entry name" value="Band 7/SPFH domain"/>
    <property type="match status" value="1"/>
</dbReference>
<comment type="caution">
    <text evidence="6">The sequence shown here is derived from an EMBL/GenBank/DDBJ whole genome shotgun (WGS) entry which is preliminary data.</text>
</comment>
<name>A0A6L2PET9_COPFO</name>
<dbReference type="GO" id="GO:0031410">
    <property type="term" value="C:cytoplasmic vesicle"/>
    <property type="evidence" value="ECO:0007669"/>
    <property type="project" value="TreeGrafter"/>
</dbReference>
<keyword evidence="3" id="KW-0472">Membrane</keyword>
<gene>
    <name evidence="6" type="ORF">Cfor_11427</name>
</gene>
<dbReference type="Gene3D" id="3.30.479.30">
    <property type="entry name" value="Band 7 domain"/>
    <property type="match status" value="1"/>
</dbReference>
<comment type="similarity">
    <text evidence="2 4">Belongs to the band 7/mec-2 family. Flotillin subfamily.</text>
</comment>
<organism evidence="6 7">
    <name type="scientific">Coptotermes formosanus</name>
    <name type="common">Formosan subterranean termite</name>
    <dbReference type="NCBI Taxonomy" id="36987"/>
    <lineage>
        <taxon>Eukaryota</taxon>
        <taxon>Metazoa</taxon>
        <taxon>Ecdysozoa</taxon>
        <taxon>Arthropoda</taxon>
        <taxon>Hexapoda</taxon>
        <taxon>Insecta</taxon>
        <taxon>Pterygota</taxon>
        <taxon>Neoptera</taxon>
        <taxon>Polyneoptera</taxon>
        <taxon>Dictyoptera</taxon>
        <taxon>Blattodea</taxon>
        <taxon>Blattoidea</taxon>
        <taxon>Termitoidae</taxon>
        <taxon>Rhinotermitidae</taxon>
        <taxon>Coptotermes</taxon>
    </lineage>
</organism>
<dbReference type="EMBL" id="BLKM01000276">
    <property type="protein sequence ID" value="GFG31041.1"/>
    <property type="molecule type" value="Genomic_DNA"/>
</dbReference>
<dbReference type="OrthoDB" id="6080404at2759"/>
<dbReference type="GO" id="GO:1901890">
    <property type="term" value="P:positive regulation of cell junction assembly"/>
    <property type="evidence" value="ECO:0007669"/>
    <property type="project" value="TreeGrafter"/>
</dbReference>
<dbReference type="AlphaFoldDB" id="A0A6L2PET9"/>